<dbReference type="Proteomes" id="UP000828048">
    <property type="component" value="Chromosome 2"/>
</dbReference>
<comment type="caution">
    <text evidence="1">The sequence shown here is derived from an EMBL/GenBank/DDBJ whole genome shotgun (WGS) entry which is preliminary data.</text>
</comment>
<name>A0ACB7X595_9ERIC</name>
<proteinExistence type="predicted"/>
<gene>
    <name evidence="1" type="ORF">Vadar_029930</name>
</gene>
<protein>
    <submittedName>
        <fullName evidence="1">Uncharacterized protein</fullName>
    </submittedName>
</protein>
<organism evidence="1 2">
    <name type="scientific">Vaccinium darrowii</name>
    <dbReference type="NCBI Taxonomy" id="229202"/>
    <lineage>
        <taxon>Eukaryota</taxon>
        <taxon>Viridiplantae</taxon>
        <taxon>Streptophyta</taxon>
        <taxon>Embryophyta</taxon>
        <taxon>Tracheophyta</taxon>
        <taxon>Spermatophyta</taxon>
        <taxon>Magnoliopsida</taxon>
        <taxon>eudicotyledons</taxon>
        <taxon>Gunneridae</taxon>
        <taxon>Pentapetalae</taxon>
        <taxon>asterids</taxon>
        <taxon>Ericales</taxon>
        <taxon>Ericaceae</taxon>
        <taxon>Vaccinioideae</taxon>
        <taxon>Vaccinieae</taxon>
        <taxon>Vaccinium</taxon>
    </lineage>
</organism>
<sequence>MVMVFPPPVEAAGCDKMVRNPNFGACEVLANDNGFNFFKFPEVEAHTRAMEVGPRYIAGKVMILAKQKPEMKLAKDQLRKVPTWAQFSNVPLEFWSGQGAGASVILQWLGYTELEDTRIR</sequence>
<keyword evidence="2" id="KW-1185">Reference proteome</keyword>
<reference evidence="1 2" key="1">
    <citation type="journal article" date="2021" name="Hortic Res">
        <title>High-quality reference genome and annotation aids understanding of berry development for evergreen blueberry (Vaccinium darrowii).</title>
        <authorList>
            <person name="Yu J."/>
            <person name="Hulse-Kemp A.M."/>
            <person name="Babiker E."/>
            <person name="Staton M."/>
        </authorList>
    </citation>
    <scope>NUCLEOTIDE SEQUENCE [LARGE SCALE GENOMIC DNA]</scope>
    <source>
        <strain evidence="2">cv. NJ 8807/NJ 8810</strain>
        <tissue evidence="1">Young leaf</tissue>
    </source>
</reference>
<dbReference type="EMBL" id="CM037152">
    <property type="protein sequence ID" value="KAH7835798.1"/>
    <property type="molecule type" value="Genomic_DNA"/>
</dbReference>
<evidence type="ECO:0000313" key="1">
    <source>
        <dbReference type="EMBL" id="KAH7835798.1"/>
    </source>
</evidence>
<accession>A0ACB7X595</accession>
<evidence type="ECO:0000313" key="2">
    <source>
        <dbReference type="Proteomes" id="UP000828048"/>
    </source>
</evidence>